<dbReference type="PANTHER" id="PTHR43333">
    <property type="entry name" value="2-HACID_DH_C DOMAIN-CONTAINING PROTEIN"/>
    <property type="match status" value="1"/>
</dbReference>
<dbReference type="Gene3D" id="3.40.50.720">
    <property type="entry name" value="NAD(P)-binding Rossmann-like Domain"/>
    <property type="match status" value="2"/>
</dbReference>
<dbReference type="VEuPathDB" id="FungiDB:F503_01356"/>
<gene>
    <name evidence="4" type="ORF">F503_01356</name>
</gene>
<sequence length="373" mass="40807">MTYQAPSGLGAGDVLLCFLPEHMLPDETWAKKIESKFPGLKARYLAQEEPETGDVRDINSIPQDLWPGVTVLASLYPPDTDKIPNIRFVQVPSSGADRWIKHDIYKKPGVVLCTSNGTHAPQIAEWVIGTWIMARHQFLAYAGYMKDGSGWAHRTDHQGDDSTGTRVGILGYGAIGRQVARIATSLGMEVYAYTRGEKTTAAARFDDSYCVEGTGDAEGKLPAKWFHGSSRAAVNDFLSQDLDLLVVATPLTSATTGLLDTEQFACLSQARKDNGKAGTYIVNIARGKVISTDALLVALKTNQISGAALDVTDPEPLPEDHELWHAPNVFIAPHVSWHSSHMRQRALSILETNLARLHSGEPLVNVINKEFNY</sequence>
<proteinExistence type="predicted"/>
<dbReference type="PANTHER" id="PTHR43333:SF1">
    <property type="entry name" value="D-ISOMER SPECIFIC 2-HYDROXYACID DEHYDROGENASE NAD-BINDING DOMAIN-CONTAINING PROTEIN"/>
    <property type="match status" value="1"/>
</dbReference>
<keyword evidence="1" id="KW-0560">Oxidoreductase</keyword>
<dbReference type="HOGENOM" id="CLU_019796_1_0_1"/>
<dbReference type="InterPro" id="IPR006140">
    <property type="entry name" value="D-isomer_DH_NAD-bd"/>
</dbReference>
<dbReference type="STRING" id="1262450.S3BV21"/>
<dbReference type="Proteomes" id="UP000016923">
    <property type="component" value="Unassembled WGS sequence"/>
</dbReference>
<evidence type="ECO:0000256" key="2">
    <source>
        <dbReference type="ARBA" id="ARBA00023027"/>
    </source>
</evidence>
<dbReference type="GO" id="GO:0051287">
    <property type="term" value="F:NAD binding"/>
    <property type="evidence" value="ECO:0007669"/>
    <property type="project" value="InterPro"/>
</dbReference>
<protein>
    <submittedName>
        <fullName evidence="4">2-hydroxyacid dehydrogenase</fullName>
    </submittedName>
</protein>
<dbReference type="Pfam" id="PF02826">
    <property type="entry name" value="2-Hacid_dh_C"/>
    <property type="match status" value="2"/>
</dbReference>
<feature type="domain" description="D-isomer specific 2-hydroxyacid dehydrogenase NAD-binding" evidence="3">
    <location>
        <begin position="133"/>
        <end position="201"/>
    </location>
</feature>
<feature type="domain" description="D-isomer specific 2-hydroxyacid dehydrogenase NAD-binding" evidence="3">
    <location>
        <begin position="235"/>
        <end position="336"/>
    </location>
</feature>
<reference evidence="4 5" key="1">
    <citation type="journal article" date="2013" name="BMC Genomics">
        <title>The genome and transcriptome of the pine saprophyte Ophiostoma piceae, and a comparison with the bark beetle-associated pine pathogen Grosmannia clavigera.</title>
        <authorList>
            <person name="Haridas S."/>
            <person name="Wang Y."/>
            <person name="Lim L."/>
            <person name="Massoumi Alamouti S."/>
            <person name="Jackman S."/>
            <person name="Docking R."/>
            <person name="Robertson G."/>
            <person name="Birol I."/>
            <person name="Bohlmann J."/>
            <person name="Breuil C."/>
        </authorList>
    </citation>
    <scope>NUCLEOTIDE SEQUENCE [LARGE SCALE GENOMIC DNA]</scope>
    <source>
        <strain evidence="4 5">UAMH 11346</strain>
    </source>
</reference>
<evidence type="ECO:0000313" key="5">
    <source>
        <dbReference type="Proteomes" id="UP000016923"/>
    </source>
</evidence>
<name>S3BV21_OPHP1</name>
<dbReference type="AlphaFoldDB" id="S3BV21"/>
<dbReference type="CDD" id="cd12163">
    <property type="entry name" value="2-Hacid_dh_5"/>
    <property type="match status" value="1"/>
</dbReference>
<dbReference type="EMBL" id="KE148161">
    <property type="protein sequence ID" value="EPE04352.1"/>
    <property type="molecule type" value="Genomic_DNA"/>
</dbReference>
<keyword evidence="2" id="KW-0520">NAD</keyword>
<dbReference type="SUPFAM" id="SSF51735">
    <property type="entry name" value="NAD(P)-binding Rossmann-fold domains"/>
    <property type="match status" value="1"/>
</dbReference>
<dbReference type="OrthoDB" id="298012at2759"/>
<dbReference type="InterPro" id="IPR036291">
    <property type="entry name" value="NAD(P)-bd_dom_sf"/>
</dbReference>
<accession>S3BV21</accession>
<evidence type="ECO:0000256" key="1">
    <source>
        <dbReference type="ARBA" id="ARBA00023002"/>
    </source>
</evidence>
<dbReference type="eggNOG" id="KOG0069">
    <property type="taxonomic scope" value="Eukaryota"/>
</dbReference>
<keyword evidence="5" id="KW-1185">Reference proteome</keyword>
<dbReference type="OMA" id="HSALWSH"/>
<evidence type="ECO:0000313" key="4">
    <source>
        <dbReference type="EMBL" id="EPE04352.1"/>
    </source>
</evidence>
<evidence type="ECO:0000259" key="3">
    <source>
        <dbReference type="Pfam" id="PF02826"/>
    </source>
</evidence>
<organism evidence="4 5">
    <name type="scientific">Ophiostoma piceae (strain UAMH 11346)</name>
    <name type="common">Sap stain fungus</name>
    <dbReference type="NCBI Taxonomy" id="1262450"/>
    <lineage>
        <taxon>Eukaryota</taxon>
        <taxon>Fungi</taxon>
        <taxon>Dikarya</taxon>
        <taxon>Ascomycota</taxon>
        <taxon>Pezizomycotina</taxon>
        <taxon>Sordariomycetes</taxon>
        <taxon>Sordariomycetidae</taxon>
        <taxon>Ophiostomatales</taxon>
        <taxon>Ophiostomataceae</taxon>
        <taxon>Ophiostoma</taxon>
    </lineage>
</organism>
<dbReference type="GO" id="GO:0016491">
    <property type="term" value="F:oxidoreductase activity"/>
    <property type="evidence" value="ECO:0007669"/>
    <property type="project" value="UniProtKB-KW"/>
</dbReference>